<protein>
    <submittedName>
        <fullName evidence="2">Amidohydrolase</fullName>
    </submittedName>
</protein>
<dbReference type="STRING" id="71717.A0A4Y7TVH6"/>
<evidence type="ECO:0000313" key="2">
    <source>
        <dbReference type="EMBL" id="TEB38157.1"/>
    </source>
</evidence>
<evidence type="ECO:0000313" key="3">
    <source>
        <dbReference type="Proteomes" id="UP000298030"/>
    </source>
</evidence>
<feature type="domain" description="Amidohydrolase-related" evidence="1">
    <location>
        <begin position="398"/>
        <end position="488"/>
    </location>
</feature>
<gene>
    <name evidence="2" type="ORF">FA13DRAFT_1725799</name>
</gene>
<name>A0A4Y7TVH6_COPMI</name>
<comment type="caution">
    <text evidence="2">The sequence shown here is derived from an EMBL/GenBank/DDBJ whole genome shotgun (WGS) entry which is preliminary data.</text>
</comment>
<dbReference type="EMBL" id="QPFP01000003">
    <property type="protein sequence ID" value="TEB38157.1"/>
    <property type="molecule type" value="Genomic_DNA"/>
</dbReference>
<organism evidence="2 3">
    <name type="scientific">Coprinellus micaceus</name>
    <name type="common">Glistening ink-cap mushroom</name>
    <name type="synonym">Coprinus micaceus</name>
    <dbReference type="NCBI Taxonomy" id="71717"/>
    <lineage>
        <taxon>Eukaryota</taxon>
        <taxon>Fungi</taxon>
        <taxon>Dikarya</taxon>
        <taxon>Basidiomycota</taxon>
        <taxon>Agaricomycotina</taxon>
        <taxon>Agaricomycetes</taxon>
        <taxon>Agaricomycetidae</taxon>
        <taxon>Agaricales</taxon>
        <taxon>Agaricineae</taxon>
        <taxon>Psathyrellaceae</taxon>
        <taxon>Coprinellus</taxon>
    </lineage>
</organism>
<keyword evidence="3" id="KW-1185">Reference proteome</keyword>
<dbReference type="SUPFAM" id="SSF51556">
    <property type="entry name" value="Metallo-dependent hydrolases"/>
    <property type="match status" value="2"/>
</dbReference>
<reference evidence="2 3" key="1">
    <citation type="journal article" date="2019" name="Nat. Ecol. Evol.">
        <title>Megaphylogeny resolves global patterns of mushroom evolution.</title>
        <authorList>
            <person name="Varga T."/>
            <person name="Krizsan K."/>
            <person name="Foldi C."/>
            <person name="Dima B."/>
            <person name="Sanchez-Garcia M."/>
            <person name="Sanchez-Ramirez S."/>
            <person name="Szollosi G.J."/>
            <person name="Szarkandi J.G."/>
            <person name="Papp V."/>
            <person name="Albert L."/>
            <person name="Andreopoulos W."/>
            <person name="Angelini C."/>
            <person name="Antonin V."/>
            <person name="Barry K.W."/>
            <person name="Bougher N.L."/>
            <person name="Buchanan P."/>
            <person name="Buyck B."/>
            <person name="Bense V."/>
            <person name="Catcheside P."/>
            <person name="Chovatia M."/>
            <person name="Cooper J."/>
            <person name="Damon W."/>
            <person name="Desjardin D."/>
            <person name="Finy P."/>
            <person name="Geml J."/>
            <person name="Haridas S."/>
            <person name="Hughes K."/>
            <person name="Justo A."/>
            <person name="Karasinski D."/>
            <person name="Kautmanova I."/>
            <person name="Kiss B."/>
            <person name="Kocsube S."/>
            <person name="Kotiranta H."/>
            <person name="LaButti K.M."/>
            <person name="Lechner B.E."/>
            <person name="Liimatainen K."/>
            <person name="Lipzen A."/>
            <person name="Lukacs Z."/>
            <person name="Mihaltcheva S."/>
            <person name="Morgado L.N."/>
            <person name="Niskanen T."/>
            <person name="Noordeloos M.E."/>
            <person name="Ohm R.A."/>
            <person name="Ortiz-Santana B."/>
            <person name="Ovrebo C."/>
            <person name="Racz N."/>
            <person name="Riley R."/>
            <person name="Savchenko A."/>
            <person name="Shiryaev A."/>
            <person name="Soop K."/>
            <person name="Spirin V."/>
            <person name="Szebenyi C."/>
            <person name="Tomsovsky M."/>
            <person name="Tulloss R.E."/>
            <person name="Uehling J."/>
            <person name="Grigoriev I.V."/>
            <person name="Vagvolgyi C."/>
            <person name="Papp T."/>
            <person name="Martin F.M."/>
            <person name="Miettinen O."/>
            <person name="Hibbett D.S."/>
            <person name="Nagy L.G."/>
        </authorList>
    </citation>
    <scope>NUCLEOTIDE SEQUENCE [LARGE SCALE GENOMIC DNA]</scope>
    <source>
        <strain evidence="2 3">FP101781</strain>
    </source>
</reference>
<proteinExistence type="predicted"/>
<dbReference type="InterPro" id="IPR032466">
    <property type="entry name" value="Metal_Hydrolase"/>
</dbReference>
<dbReference type="OrthoDB" id="10258955at2759"/>
<dbReference type="PANTHER" id="PTHR43668">
    <property type="entry name" value="ALLANTOINASE"/>
    <property type="match status" value="1"/>
</dbReference>
<dbReference type="GO" id="GO:0005737">
    <property type="term" value="C:cytoplasm"/>
    <property type="evidence" value="ECO:0007669"/>
    <property type="project" value="TreeGrafter"/>
</dbReference>
<dbReference type="Pfam" id="PF01979">
    <property type="entry name" value="Amidohydro_1"/>
    <property type="match status" value="1"/>
</dbReference>
<sequence>MLKLGLLGGLSVIALFFFYSQLGDNFGVIPFHHRHHKHKPKNAREIVAHCKQLQTRVGPTDDILRRSVSDRFEEGTKPVLIKRAKIWTGRKNGTEIIDGDILLDKGLIKSVGHLDVASDLVSSYRGRLQVVDAKGAWITPGIVDIHSHIGNAPSPILSGADDVDSTKGTIEPWLRSLDGLNTHDESYPLSISGGVTTALVLPGSENAIGGQAYVIKLRETSERSPSSMLLEPPYHINSSFPNPNLPRRWRHMKHACGETPSAAHSATRMDTTWAFREAYNQAKKAKDDQDSFCSQVLADNWKGLGDFPEALQWEALVDVLRGRVKVNVHCYESVDLDALVRLSNEFKFPIAAFHHASEAYLVPDLVKSSYGKTPAVALFATGGRYKREAYRASEFAPRILAQHGITVLMKSDHPLLDSRHLLYEAQQAFYYGLPYNLALASVITNSAEVMGMGHRIGYVKEGYDADLVIWDSHPLALGATPKQVFIDGIPQFGHAFVTEKPDNFQKLPRVPNFGKEADRTVQYEGLPPLEPPKTPLEKVTVFLNVKSVVQPNKEGLASKELHTSPDGTTSPGIVIIERGKVVCAGDPAVCGLDGLRQRTNVDVVDLEGGSIVPGLTTYGSPVGLEEINQEPSTNDGTILDPLTDSIPALLGGDTAIIRASDGLEFGSRDALLAYRFGVTSAITAPKSPGFLGGLGVHFSTRASHRLDEGAVIQDITAVHVAVRHFGKPSVSTQIAALRRLLQGKVEGAMGHYFGKVRSGEIPLVVEAHSADIIATLIILKKEIEVDTRRAIKLTITGASEAHLIATEIAEAGVGVILTPPIPMLWEDRRILPGPPLTNQSAIEALLSHGVVLGIGCQQIWQARNLAFNVAWAAIEAGGRISKEQAIALGSWNVERLLGVERDPDFLELVATRGGDLGDFGAKVVAVVSPTRQEVDLLEEGA</sequence>
<dbReference type="InterPro" id="IPR006680">
    <property type="entry name" value="Amidohydro-rel"/>
</dbReference>
<dbReference type="Gene3D" id="3.20.20.140">
    <property type="entry name" value="Metal-dependent hydrolases"/>
    <property type="match status" value="2"/>
</dbReference>
<keyword evidence="2" id="KW-0378">Hydrolase</keyword>
<dbReference type="InterPro" id="IPR050138">
    <property type="entry name" value="DHOase/Allantoinase_Hydrolase"/>
</dbReference>
<dbReference type="PANTHER" id="PTHR43668:SF5">
    <property type="entry name" value="AMIDOHYDROLASE 3 DOMAIN-CONTAINING PROTEIN"/>
    <property type="match status" value="1"/>
</dbReference>
<dbReference type="GO" id="GO:0004038">
    <property type="term" value="F:allantoinase activity"/>
    <property type="evidence" value="ECO:0007669"/>
    <property type="project" value="TreeGrafter"/>
</dbReference>
<accession>A0A4Y7TVH6</accession>
<dbReference type="AlphaFoldDB" id="A0A4Y7TVH6"/>
<evidence type="ECO:0000259" key="1">
    <source>
        <dbReference type="Pfam" id="PF01979"/>
    </source>
</evidence>
<dbReference type="SUPFAM" id="SSF51338">
    <property type="entry name" value="Composite domain of metallo-dependent hydrolases"/>
    <property type="match status" value="1"/>
</dbReference>
<dbReference type="InterPro" id="IPR011059">
    <property type="entry name" value="Metal-dep_hydrolase_composite"/>
</dbReference>
<dbReference type="Proteomes" id="UP000298030">
    <property type="component" value="Unassembled WGS sequence"/>
</dbReference>
<dbReference type="GO" id="GO:0006145">
    <property type="term" value="P:purine nucleobase catabolic process"/>
    <property type="evidence" value="ECO:0007669"/>
    <property type="project" value="TreeGrafter"/>
</dbReference>